<proteinExistence type="predicted"/>
<comment type="caution">
    <text evidence="1">The sequence shown here is derived from an EMBL/GenBank/DDBJ whole genome shotgun (WGS) entry which is preliminary data.</text>
</comment>
<dbReference type="RefSeq" id="WP_134081201.1">
    <property type="nucleotide sequence ID" value="NZ_SOQX01000001.1"/>
</dbReference>
<evidence type="ECO:0000313" key="1">
    <source>
        <dbReference type="EMBL" id="TDY04363.1"/>
    </source>
</evidence>
<accession>A0A4R8J397</accession>
<gene>
    <name evidence="1" type="ORF">EDC23_0738</name>
</gene>
<protein>
    <submittedName>
        <fullName evidence="1">Uncharacterized protein</fullName>
    </submittedName>
</protein>
<dbReference type="EMBL" id="SOQX01000001">
    <property type="protein sequence ID" value="TDY04363.1"/>
    <property type="molecule type" value="Genomic_DNA"/>
</dbReference>
<name>A0A4R8J397_9GAMM</name>
<keyword evidence="2" id="KW-1185">Reference proteome</keyword>
<dbReference type="OrthoDB" id="5800930at2"/>
<organism evidence="1 2">
    <name type="scientific">Thiohalophilus thiocyanatoxydans</name>
    <dbReference type="NCBI Taxonomy" id="381308"/>
    <lineage>
        <taxon>Bacteria</taxon>
        <taxon>Pseudomonadati</taxon>
        <taxon>Pseudomonadota</taxon>
        <taxon>Gammaproteobacteria</taxon>
        <taxon>Thiohalomonadales</taxon>
        <taxon>Thiohalophilaceae</taxon>
        <taxon>Thiohalophilus</taxon>
    </lineage>
</organism>
<dbReference type="AlphaFoldDB" id="A0A4R8J397"/>
<dbReference type="Proteomes" id="UP000294914">
    <property type="component" value="Unassembled WGS sequence"/>
</dbReference>
<reference evidence="1 2" key="1">
    <citation type="submission" date="2019-03" db="EMBL/GenBank/DDBJ databases">
        <title>Genomic Encyclopedia of Type Strains, Phase IV (KMG-IV): sequencing the most valuable type-strain genomes for metagenomic binning, comparative biology and taxonomic classification.</title>
        <authorList>
            <person name="Goeker M."/>
        </authorList>
    </citation>
    <scope>NUCLEOTIDE SEQUENCE [LARGE SCALE GENOMIC DNA]</scope>
    <source>
        <strain evidence="1 2">DSM 16326</strain>
    </source>
</reference>
<sequence>MEEKDSAINSEKMTAPSFKLLVTTPMAGIMLSGKAKSEWSDLLESVGSVYESAAEDTHGEVKEALTTVSFMLEAGDRLIRKYFENDSLNFDRMMEISATGADVWVCKLTDGEIEKPDVIKLFQTLQAGLIEAVGDQREENEMIDQLIEIQDKVIEHISSLN</sequence>
<evidence type="ECO:0000313" key="2">
    <source>
        <dbReference type="Proteomes" id="UP000294914"/>
    </source>
</evidence>